<protein>
    <recommendedName>
        <fullName evidence="3">CCHC-type domain-containing protein</fullName>
    </recommendedName>
</protein>
<dbReference type="Pfam" id="PF14392">
    <property type="entry name" value="zf-CCHC_4"/>
    <property type="match status" value="1"/>
</dbReference>
<keyword evidence="1" id="KW-0863">Zinc-finger</keyword>
<feature type="region of interest" description="Disordered" evidence="2">
    <location>
        <begin position="373"/>
        <end position="395"/>
    </location>
</feature>
<evidence type="ECO:0000313" key="5">
    <source>
        <dbReference type="Proteomes" id="UP001497516"/>
    </source>
</evidence>
<dbReference type="GO" id="GO:0003676">
    <property type="term" value="F:nucleic acid binding"/>
    <property type="evidence" value="ECO:0007669"/>
    <property type="project" value="InterPro"/>
</dbReference>
<keyword evidence="1" id="KW-0479">Metal-binding</keyword>
<feature type="region of interest" description="Disordered" evidence="2">
    <location>
        <begin position="493"/>
        <end position="526"/>
    </location>
</feature>
<dbReference type="PANTHER" id="PTHR31286:SF99">
    <property type="entry name" value="DUF4283 DOMAIN-CONTAINING PROTEIN"/>
    <property type="match status" value="1"/>
</dbReference>
<dbReference type="InterPro" id="IPR025836">
    <property type="entry name" value="Zn_knuckle_CX2CX4HX4C"/>
</dbReference>
<organism evidence="4 5">
    <name type="scientific">Linum trigynum</name>
    <dbReference type="NCBI Taxonomy" id="586398"/>
    <lineage>
        <taxon>Eukaryota</taxon>
        <taxon>Viridiplantae</taxon>
        <taxon>Streptophyta</taxon>
        <taxon>Embryophyta</taxon>
        <taxon>Tracheophyta</taxon>
        <taxon>Spermatophyta</taxon>
        <taxon>Magnoliopsida</taxon>
        <taxon>eudicotyledons</taxon>
        <taxon>Gunneridae</taxon>
        <taxon>Pentapetalae</taxon>
        <taxon>rosids</taxon>
        <taxon>fabids</taxon>
        <taxon>Malpighiales</taxon>
        <taxon>Linaceae</taxon>
        <taxon>Linum</taxon>
    </lineage>
</organism>
<dbReference type="Proteomes" id="UP001497516">
    <property type="component" value="Chromosome 1"/>
</dbReference>
<dbReference type="PANTHER" id="PTHR31286">
    <property type="entry name" value="GLYCINE-RICH CELL WALL STRUCTURAL PROTEIN 1.8-LIKE"/>
    <property type="match status" value="1"/>
</dbReference>
<keyword evidence="5" id="KW-1185">Reference proteome</keyword>
<dbReference type="InterPro" id="IPR001878">
    <property type="entry name" value="Znf_CCHC"/>
</dbReference>
<name>A0AAV2CCW2_9ROSI</name>
<evidence type="ECO:0000313" key="4">
    <source>
        <dbReference type="EMBL" id="CAL1354340.1"/>
    </source>
</evidence>
<dbReference type="InterPro" id="IPR025558">
    <property type="entry name" value="DUF4283"/>
</dbReference>
<dbReference type="GO" id="GO:0008270">
    <property type="term" value="F:zinc ion binding"/>
    <property type="evidence" value="ECO:0007669"/>
    <property type="project" value="UniProtKB-KW"/>
</dbReference>
<dbReference type="PROSITE" id="PS50158">
    <property type="entry name" value="ZF_CCHC"/>
    <property type="match status" value="1"/>
</dbReference>
<keyword evidence="1" id="KW-0862">Zinc</keyword>
<evidence type="ECO:0000256" key="1">
    <source>
        <dbReference type="PROSITE-ProRule" id="PRU00047"/>
    </source>
</evidence>
<dbReference type="Pfam" id="PF14111">
    <property type="entry name" value="DUF4283"/>
    <property type="match status" value="1"/>
</dbReference>
<sequence>MQGAGQKAQPPVPRPPDPNGGQRRSPVMSSSPNGRDDKEAQHPKKKAKNVRENPTYEPAPMMEDPTTVQQPSEMANIVDSQAGSPRSATQTAWGAGTKKKLFSDMLTEDSWYVADSDSEDVAMAMKEDDLDDEILENDDPTYPTIPFTSMEKLRYRRKWRSALIVKVLGKTFPFPILSRRLEYLWAKCGSIQITSLSWGFYAVRFANQIDYEQAAVGGPYMIGEYYLTVRPWRKIFHPKTAEVARTMVWARLPALPVEFFNEEAVERIAACIGKPIRVDRATKECAIGRFARVSVEVDLTKPLLSQYKIEGKTYYIEFEGLHTICGECGRYGHSSKTCPLLAKTPAPMVEEPQVANTTEASQPLYGDWMVAKSKGKNNRKQGNSAERYKNPKAQQVNSVVETPAGKASSGSRFESLVVEEAEDGLVKDTEASTDISNTIDPREALDDQGGTQYLPTPMLVDPPQQTGLVDVPIKQGMALSTKSQNVKVVPSTAMHASKGVTKKSQMKTTVDQKGLKKNGKGTSTSENLVNRTGVVPGGKENREEATLVGVKQSCTISLPGDHDTALMGEGGFKTPSTGS</sequence>
<feature type="region of interest" description="Disordered" evidence="2">
    <location>
        <begin position="1"/>
        <end position="69"/>
    </location>
</feature>
<gene>
    <name evidence="4" type="ORF">LTRI10_LOCUS2163</name>
</gene>
<evidence type="ECO:0000259" key="3">
    <source>
        <dbReference type="PROSITE" id="PS50158"/>
    </source>
</evidence>
<accession>A0AAV2CCW2</accession>
<reference evidence="4 5" key="1">
    <citation type="submission" date="2024-04" db="EMBL/GenBank/DDBJ databases">
        <authorList>
            <person name="Fracassetti M."/>
        </authorList>
    </citation>
    <scope>NUCLEOTIDE SEQUENCE [LARGE SCALE GENOMIC DNA]</scope>
</reference>
<evidence type="ECO:0000256" key="2">
    <source>
        <dbReference type="SAM" id="MobiDB-lite"/>
    </source>
</evidence>
<dbReference type="AlphaFoldDB" id="A0AAV2CCW2"/>
<dbReference type="EMBL" id="OZ034813">
    <property type="protein sequence ID" value="CAL1354340.1"/>
    <property type="molecule type" value="Genomic_DNA"/>
</dbReference>
<feature type="domain" description="CCHC-type" evidence="3">
    <location>
        <begin position="325"/>
        <end position="339"/>
    </location>
</feature>
<proteinExistence type="predicted"/>
<dbReference type="InterPro" id="IPR040256">
    <property type="entry name" value="At4g02000-like"/>
</dbReference>